<evidence type="ECO:0008006" key="3">
    <source>
        <dbReference type="Google" id="ProtNLM"/>
    </source>
</evidence>
<evidence type="ECO:0000313" key="2">
    <source>
        <dbReference type="Proteomes" id="UP000663452"/>
    </source>
</evidence>
<dbReference type="RefSeq" id="WP_206101119.1">
    <property type="nucleotide sequence ID" value="NZ_CP070969.1"/>
</dbReference>
<evidence type="ECO:0000313" key="1">
    <source>
        <dbReference type="EMBL" id="QSF43486.1"/>
    </source>
</evidence>
<sequence length="68" mass="8063">MKYHIECYVVDDLGRAFTNAILEKESELNREDFVKDTRLALSKEFNVKPSQIYVEELTVKRLKKEVEL</sequence>
<accession>A0ABX7L891</accession>
<dbReference type="EMBL" id="CP070969">
    <property type="protein sequence ID" value="QSF43486.1"/>
    <property type="molecule type" value="Genomic_DNA"/>
</dbReference>
<name>A0ABX7L891_9BACL</name>
<dbReference type="Proteomes" id="UP000663452">
    <property type="component" value="Chromosome"/>
</dbReference>
<organism evidence="1 2">
    <name type="scientific">Paenibacillus tianjinensis</name>
    <dbReference type="NCBI Taxonomy" id="2810347"/>
    <lineage>
        <taxon>Bacteria</taxon>
        <taxon>Bacillati</taxon>
        <taxon>Bacillota</taxon>
        <taxon>Bacilli</taxon>
        <taxon>Bacillales</taxon>
        <taxon>Paenibacillaceae</taxon>
        <taxon>Paenibacillus</taxon>
    </lineage>
</organism>
<proteinExistence type="predicted"/>
<reference evidence="1 2" key="1">
    <citation type="submission" date="2021-02" db="EMBL/GenBank/DDBJ databases">
        <title>Paenibacillus tianjinensis sp. nov.</title>
        <authorList>
            <person name="Liu H."/>
        </authorList>
    </citation>
    <scope>NUCLEOTIDE SEQUENCE [LARGE SCALE GENOMIC DNA]</scope>
    <source>
        <strain evidence="1 2">TB2019</strain>
    </source>
</reference>
<keyword evidence="2" id="KW-1185">Reference proteome</keyword>
<gene>
    <name evidence="1" type="ORF">JRJ22_19675</name>
</gene>
<protein>
    <recommendedName>
        <fullName evidence="3">Phage protein</fullName>
    </recommendedName>
</protein>